<dbReference type="InterPro" id="IPR038765">
    <property type="entry name" value="Papain-like_cys_pep_sf"/>
</dbReference>
<comment type="caution">
    <text evidence="7">The sequence shown here is derived from an EMBL/GenBank/DDBJ whole genome shotgun (WGS) entry which is preliminary data.</text>
</comment>
<dbReference type="Pfam" id="PF00112">
    <property type="entry name" value="Peptidase_C1"/>
    <property type="match status" value="1"/>
</dbReference>
<dbReference type="InterPro" id="IPR039417">
    <property type="entry name" value="Peptidase_C1A_papain-like"/>
</dbReference>
<dbReference type="InterPro" id="IPR000668">
    <property type="entry name" value="Peptidase_C1A_C"/>
</dbReference>
<dbReference type="FunCoup" id="Q559Q3">
    <property type="interactions" value="64"/>
</dbReference>
<evidence type="ECO:0000256" key="1">
    <source>
        <dbReference type="ARBA" id="ARBA00008455"/>
    </source>
</evidence>
<organism evidence="7 8">
    <name type="scientific">Dictyostelium discoideum</name>
    <name type="common">Social amoeba</name>
    <dbReference type="NCBI Taxonomy" id="44689"/>
    <lineage>
        <taxon>Eukaryota</taxon>
        <taxon>Amoebozoa</taxon>
        <taxon>Evosea</taxon>
        <taxon>Eumycetozoa</taxon>
        <taxon>Dictyostelia</taxon>
        <taxon>Dictyosteliales</taxon>
        <taxon>Dictyosteliaceae</taxon>
        <taxon>Dictyostelium</taxon>
    </lineage>
</organism>
<evidence type="ECO:0000256" key="2">
    <source>
        <dbReference type="ARBA" id="ARBA00022670"/>
    </source>
</evidence>
<dbReference type="KEGG" id="ddi:DDB_G0272298"/>
<dbReference type="SUPFAM" id="SSF54001">
    <property type="entry name" value="Cysteine proteinases"/>
    <property type="match status" value="1"/>
</dbReference>
<reference evidence="7 8" key="1">
    <citation type="journal article" date="2005" name="Nature">
        <title>The genome of the social amoeba Dictyostelium discoideum.</title>
        <authorList>
            <consortium name="The Dictyostelium discoideum Sequencing Consortium"/>
            <person name="Eichinger L."/>
            <person name="Pachebat J.A."/>
            <person name="Glockner G."/>
            <person name="Rajandream M.A."/>
            <person name="Sucgang R."/>
            <person name="Berriman M."/>
            <person name="Song J."/>
            <person name="Olsen R."/>
            <person name="Szafranski K."/>
            <person name="Xu Q."/>
            <person name="Tunggal B."/>
            <person name="Kummerfeld S."/>
            <person name="Madera M."/>
            <person name="Konfortov B.A."/>
            <person name="Rivero F."/>
            <person name="Bankier A.T."/>
            <person name="Lehmann R."/>
            <person name="Hamlin N."/>
            <person name="Davies R."/>
            <person name="Gaudet P."/>
            <person name="Fey P."/>
            <person name="Pilcher K."/>
            <person name="Chen G."/>
            <person name="Saunders D."/>
            <person name="Sodergren E."/>
            <person name="Davis P."/>
            <person name="Kerhornou A."/>
            <person name="Nie X."/>
            <person name="Hall N."/>
            <person name="Anjard C."/>
            <person name="Hemphill L."/>
            <person name="Bason N."/>
            <person name="Farbrother P."/>
            <person name="Desany B."/>
            <person name="Just E."/>
            <person name="Morio T."/>
            <person name="Rost R."/>
            <person name="Churcher C."/>
            <person name="Cooper J."/>
            <person name="Haydock S."/>
            <person name="van Driessche N."/>
            <person name="Cronin A."/>
            <person name="Goodhead I."/>
            <person name="Muzny D."/>
            <person name="Mourier T."/>
            <person name="Pain A."/>
            <person name="Lu M."/>
            <person name="Harper D."/>
            <person name="Lindsay R."/>
            <person name="Hauser H."/>
            <person name="James K."/>
            <person name="Quiles M."/>
            <person name="Madan Babu M."/>
            <person name="Saito T."/>
            <person name="Buchrieser C."/>
            <person name="Wardroper A."/>
            <person name="Felder M."/>
            <person name="Thangavelu M."/>
            <person name="Johnson D."/>
            <person name="Knights A."/>
            <person name="Loulseged H."/>
            <person name="Mungall K."/>
            <person name="Oliver K."/>
            <person name="Price C."/>
            <person name="Quail M.A."/>
            <person name="Urushihara H."/>
            <person name="Hernandez J."/>
            <person name="Rabbinowitsch E."/>
            <person name="Steffen D."/>
            <person name="Sanders M."/>
            <person name="Ma J."/>
            <person name="Kohara Y."/>
            <person name="Sharp S."/>
            <person name="Simmonds M."/>
            <person name="Spiegler S."/>
            <person name="Tivey A."/>
            <person name="Sugano S."/>
            <person name="White B."/>
            <person name="Walker D."/>
            <person name="Woodward J."/>
            <person name="Winckler T."/>
            <person name="Tanaka Y."/>
            <person name="Shaulsky G."/>
            <person name="Schleicher M."/>
            <person name="Weinstock G."/>
            <person name="Rosenthal A."/>
            <person name="Cox E.C."/>
            <person name="Chisholm R.L."/>
            <person name="Gibbs R."/>
            <person name="Loomis W.F."/>
            <person name="Platzer M."/>
            <person name="Kay R.R."/>
            <person name="Williams J."/>
            <person name="Dear P.H."/>
            <person name="Noegel A.A."/>
            <person name="Barrell B."/>
            <person name="Kuspa A."/>
        </authorList>
    </citation>
    <scope>NUCLEOTIDE SEQUENCE [LARGE SCALE GENOMIC DNA]</scope>
    <source>
        <strain evidence="7 8">AX4</strain>
    </source>
</reference>
<evidence type="ECO:0000256" key="4">
    <source>
        <dbReference type="ARBA" id="ARBA00022807"/>
    </source>
</evidence>
<gene>
    <name evidence="7" type="ORF">DDB_G0272298</name>
</gene>
<evidence type="ECO:0000313" key="7">
    <source>
        <dbReference type="EMBL" id="EAL71301.1"/>
    </source>
</evidence>
<dbReference type="GO" id="GO:0051603">
    <property type="term" value="P:proteolysis involved in protein catabolic process"/>
    <property type="evidence" value="ECO:0000318"/>
    <property type="project" value="GO_Central"/>
</dbReference>
<dbReference type="RefSeq" id="XP_645281.1">
    <property type="nucleotide sequence ID" value="XM_640189.1"/>
</dbReference>
<dbReference type="GO" id="GO:0005764">
    <property type="term" value="C:lysosome"/>
    <property type="evidence" value="ECO:0000318"/>
    <property type="project" value="GO_Central"/>
</dbReference>
<comment type="similarity">
    <text evidence="1">Belongs to the peptidase C1 family.</text>
</comment>
<dbReference type="EMBL" id="AAFI02000008">
    <property type="protein sequence ID" value="EAL71301.1"/>
    <property type="molecule type" value="Genomic_DNA"/>
</dbReference>
<dbReference type="InParanoid" id="Q559Q3"/>
<dbReference type="FunFam" id="3.90.70.10:FF:000006">
    <property type="entry name" value="Cathepsin S"/>
    <property type="match status" value="1"/>
</dbReference>
<dbReference type="STRING" id="44689.Q559Q3"/>
<dbReference type="CDD" id="cd02248">
    <property type="entry name" value="Peptidase_C1A"/>
    <property type="match status" value="1"/>
</dbReference>
<name>Q559Q3_DICDI</name>
<evidence type="ECO:0000313" key="8">
    <source>
        <dbReference type="Proteomes" id="UP000002195"/>
    </source>
</evidence>
<dbReference type="VEuPathDB" id="AmoebaDB:DDB_G0272298"/>
<accession>Q559Q3</accession>
<dbReference type="AlphaFoldDB" id="Q559Q3"/>
<evidence type="ECO:0000256" key="3">
    <source>
        <dbReference type="ARBA" id="ARBA00022801"/>
    </source>
</evidence>
<dbReference type="InterPro" id="IPR013128">
    <property type="entry name" value="Peptidase_C1A"/>
</dbReference>
<feature type="domain" description="Peptidase C1A papain C-terminal" evidence="5">
    <location>
        <begin position="87"/>
        <end position="303"/>
    </location>
</feature>
<dbReference type="SMR" id="Q559Q3"/>
<dbReference type="SMART" id="SM00848">
    <property type="entry name" value="Inhibitor_I29"/>
    <property type="match status" value="1"/>
</dbReference>
<dbReference type="InterPro" id="IPR013201">
    <property type="entry name" value="Prot_inhib_I29"/>
</dbReference>
<dbReference type="GO" id="GO:0004197">
    <property type="term" value="F:cysteine-type endopeptidase activity"/>
    <property type="evidence" value="ECO:0000318"/>
    <property type="project" value="GO_Central"/>
</dbReference>
<feature type="domain" description="Cathepsin propeptide inhibitor" evidence="6">
    <location>
        <begin position="1"/>
        <end position="54"/>
    </location>
</feature>
<sequence>MVKYNKHYKNNKEYLKRFDIFQDNYNFILNHRNKNGENIEMDLNEYSDLTQKEFADKFFEKLVPEPRSGPINDIKATPFKHNVNATIPKSFDWRDHGAVGKVKNQGSCASCWSFSALGALEGHYYIKYGELLDLSEQNLVDCATPFGPKGCKTGWMHDAFKYIISSGGVNLESQYPYTGKDEVCKFNQSEKEAKVSGFVMIPKFDESALMEAIALYGPVAVPIDTSTKEFQHLSGGIYYSDSCDPWNTIHAVLAIGYGTDENGVDYFLMKNSWGKSWGTNGFFKVKRGVKGKCGIVTAASYPIVA</sequence>
<dbReference type="dictyBase" id="DDB_G0272298"/>
<proteinExistence type="inferred from homology"/>
<keyword evidence="8" id="KW-1185">Reference proteome</keyword>
<dbReference type="PRINTS" id="PR00705">
    <property type="entry name" value="PAPAIN"/>
</dbReference>
<dbReference type="OMA" id="HNGEYSE"/>
<keyword evidence="3" id="KW-0378">Hydrolase</keyword>
<keyword evidence="2" id="KW-0645">Protease</keyword>
<dbReference type="GeneID" id="8618447"/>
<dbReference type="Pfam" id="PF08246">
    <property type="entry name" value="Inhibitor_I29"/>
    <property type="match status" value="1"/>
</dbReference>
<dbReference type="MEROPS" id="C01.A53"/>
<dbReference type="Proteomes" id="UP000002195">
    <property type="component" value="Unassembled WGS sequence"/>
</dbReference>
<dbReference type="PaxDb" id="44689-DDB0203746"/>
<dbReference type="GO" id="GO:0005615">
    <property type="term" value="C:extracellular space"/>
    <property type="evidence" value="ECO:0000318"/>
    <property type="project" value="GO_Central"/>
</dbReference>
<evidence type="ECO:0000259" key="5">
    <source>
        <dbReference type="SMART" id="SM00645"/>
    </source>
</evidence>
<dbReference type="PhylomeDB" id="Q559Q3"/>
<dbReference type="SMART" id="SM00645">
    <property type="entry name" value="Pept_C1"/>
    <property type="match status" value="1"/>
</dbReference>
<protein>
    <submittedName>
        <fullName evidence="7">Uncharacterized protein</fullName>
    </submittedName>
</protein>
<dbReference type="eggNOG" id="KOG1543">
    <property type="taxonomic scope" value="Eukaryota"/>
</dbReference>
<dbReference type="Gene3D" id="3.90.70.10">
    <property type="entry name" value="Cysteine proteinases"/>
    <property type="match status" value="1"/>
</dbReference>
<dbReference type="HOGENOM" id="CLU_012184_1_2_1"/>
<evidence type="ECO:0000259" key="6">
    <source>
        <dbReference type="SMART" id="SM00848"/>
    </source>
</evidence>
<keyword evidence="4" id="KW-0788">Thiol protease</keyword>
<dbReference type="PANTHER" id="PTHR12411">
    <property type="entry name" value="CYSTEINE PROTEASE FAMILY C1-RELATED"/>
    <property type="match status" value="1"/>
</dbReference>